<feature type="compositionally biased region" description="Pro residues" evidence="1">
    <location>
        <begin position="134"/>
        <end position="146"/>
    </location>
</feature>
<reference evidence="3 4" key="1">
    <citation type="submission" date="2023-11" db="EMBL/GenBank/DDBJ databases">
        <authorList>
            <person name="Okamura Y."/>
        </authorList>
    </citation>
    <scope>NUCLEOTIDE SEQUENCE [LARGE SCALE GENOMIC DNA]</scope>
</reference>
<sequence length="152" mass="17379">MLKLLTVLVLIAMFSVDVNSQYILPTYRPPPRRPIIIRTVRDVDREQPKWLYEGDVPRAPATGEHPVLPPYIDDIKMDPNRRYARSLDSPSAKRYGGGGSTSSRSRNTGATHPGYNRRNARSLHRTFPSERPFSPYPRPPPTPRPRYPIYVA</sequence>
<evidence type="ECO:0000256" key="2">
    <source>
        <dbReference type="SAM" id="SignalP"/>
    </source>
</evidence>
<feature type="region of interest" description="Disordered" evidence="1">
    <location>
        <begin position="54"/>
        <end position="152"/>
    </location>
</feature>
<protein>
    <recommendedName>
        <fullName evidence="5">Lebocin</fullName>
    </recommendedName>
</protein>
<evidence type="ECO:0000256" key="1">
    <source>
        <dbReference type="SAM" id="MobiDB-lite"/>
    </source>
</evidence>
<proteinExistence type="predicted"/>
<feature type="chain" id="PRO_5043449350" description="Lebocin" evidence="2">
    <location>
        <begin position="21"/>
        <end position="152"/>
    </location>
</feature>
<gene>
    <name evidence="3" type="ORF">LNINA_LOCUS4983</name>
</gene>
<dbReference type="AlphaFoldDB" id="A0AAV1J770"/>
<dbReference type="Proteomes" id="UP001497472">
    <property type="component" value="Unassembled WGS sequence"/>
</dbReference>
<feature type="signal peptide" evidence="2">
    <location>
        <begin position="1"/>
        <end position="20"/>
    </location>
</feature>
<organism evidence="3 4">
    <name type="scientific">Leptosia nina</name>
    <dbReference type="NCBI Taxonomy" id="320188"/>
    <lineage>
        <taxon>Eukaryota</taxon>
        <taxon>Metazoa</taxon>
        <taxon>Ecdysozoa</taxon>
        <taxon>Arthropoda</taxon>
        <taxon>Hexapoda</taxon>
        <taxon>Insecta</taxon>
        <taxon>Pterygota</taxon>
        <taxon>Neoptera</taxon>
        <taxon>Endopterygota</taxon>
        <taxon>Lepidoptera</taxon>
        <taxon>Glossata</taxon>
        <taxon>Ditrysia</taxon>
        <taxon>Papilionoidea</taxon>
        <taxon>Pieridae</taxon>
        <taxon>Pierinae</taxon>
        <taxon>Leptosia</taxon>
    </lineage>
</organism>
<dbReference type="EMBL" id="CAVLEF010000006">
    <property type="protein sequence ID" value="CAK1545315.1"/>
    <property type="molecule type" value="Genomic_DNA"/>
</dbReference>
<name>A0AAV1J770_9NEOP</name>
<keyword evidence="4" id="KW-1185">Reference proteome</keyword>
<evidence type="ECO:0000313" key="3">
    <source>
        <dbReference type="EMBL" id="CAK1545315.1"/>
    </source>
</evidence>
<evidence type="ECO:0008006" key="5">
    <source>
        <dbReference type="Google" id="ProtNLM"/>
    </source>
</evidence>
<evidence type="ECO:0000313" key="4">
    <source>
        <dbReference type="Proteomes" id="UP001497472"/>
    </source>
</evidence>
<keyword evidence="2" id="KW-0732">Signal</keyword>
<accession>A0AAV1J770</accession>
<comment type="caution">
    <text evidence="3">The sequence shown here is derived from an EMBL/GenBank/DDBJ whole genome shotgun (WGS) entry which is preliminary data.</text>
</comment>